<feature type="non-terminal residue" evidence="1">
    <location>
        <position position="1"/>
    </location>
</feature>
<dbReference type="Proteomes" id="UP000789920">
    <property type="component" value="Unassembled WGS sequence"/>
</dbReference>
<keyword evidence="2" id="KW-1185">Reference proteome</keyword>
<proteinExistence type="predicted"/>
<evidence type="ECO:0000313" key="1">
    <source>
        <dbReference type="EMBL" id="CAG8798078.1"/>
    </source>
</evidence>
<reference evidence="1" key="1">
    <citation type="submission" date="2021-06" db="EMBL/GenBank/DDBJ databases">
        <authorList>
            <person name="Kallberg Y."/>
            <person name="Tangrot J."/>
            <person name="Rosling A."/>
        </authorList>
    </citation>
    <scope>NUCLEOTIDE SEQUENCE</scope>
    <source>
        <strain evidence="1">MA461A</strain>
    </source>
</reference>
<comment type="caution">
    <text evidence="1">The sequence shown here is derived from an EMBL/GenBank/DDBJ whole genome shotgun (WGS) entry which is preliminary data.</text>
</comment>
<name>A0ACA9RKT9_9GLOM</name>
<evidence type="ECO:0000313" key="2">
    <source>
        <dbReference type="Proteomes" id="UP000789920"/>
    </source>
</evidence>
<organism evidence="1 2">
    <name type="scientific">Racocetra persica</name>
    <dbReference type="NCBI Taxonomy" id="160502"/>
    <lineage>
        <taxon>Eukaryota</taxon>
        <taxon>Fungi</taxon>
        <taxon>Fungi incertae sedis</taxon>
        <taxon>Mucoromycota</taxon>
        <taxon>Glomeromycotina</taxon>
        <taxon>Glomeromycetes</taxon>
        <taxon>Diversisporales</taxon>
        <taxon>Gigasporaceae</taxon>
        <taxon>Racocetra</taxon>
    </lineage>
</organism>
<protein>
    <submittedName>
        <fullName evidence="1">18071_t:CDS:1</fullName>
    </submittedName>
</protein>
<accession>A0ACA9RKT9</accession>
<gene>
    <name evidence="1" type="ORF">RPERSI_LOCUS20463</name>
</gene>
<sequence>PPNNNQIHQQAMIKSTNKRQRKAPPNNDQKHQQTTMKSTNK</sequence>
<dbReference type="EMBL" id="CAJVQC010057898">
    <property type="protein sequence ID" value="CAG8798078.1"/>
    <property type="molecule type" value="Genomic_DNA"/>
</dbReference>